<keyword evidence="3" id="KW-0520">NAD</keyword>
<evidence type="ECO:0000256" key="1">
    <source>
        <dbReference type="ARBA" id="ARBA00005854"/>
    </source>
</evidence>
<dbReference type="RefSeq" id="WP_390292781.1">
    <property type="nucleotide sequence ID" value="NZ_JBHSFU010000002.1"/>
</dbReference>
<reference evidence="8" key="1">
    <citation type="journal article" date="2019" name="Int. J. Syst. Evol. Microbiol.">
        <title>The Global Catalogue of Microorganisms (GCM) 10K type strain sequencing project: providing services to taxonomists for standard genome sequencing and annotation.</title>
        <authorList>
            <consortium name="The Broad Institute Genomics Platform"/>
            <consortium name="The Broad Institute Genome Sequencing Center for Infectious Disease"/>
            <person name="Wu L."/>
            <person name="Ma J."/>
        </authorList>
    </citation>
    <scope>NUCLEOTIDE SEQUENCE [LARGE SCALE GENOMIC DNA]</scope>
    <source>
        <strain evidence="8">CGMCC 4.7426</strain>
    </source>
</reference>
<dbReference type="Pfam" id="PF02826">
    <property type="entry name" value="2-Hacid_dh_C"/>
    <property type="match status" value="1"/>
</dbReference>
<evidence type="ECO:0000313" key="8">
    <source>
        <dbReference type="Proteomes" id="UP001595989"/>
    </source>
</evidence>
<sequence length="318" mass="35962">MDLIVLSSAKLSNKHRVKLTETYADVSFIFCENMDESKQYIDTAEVLITYGEDLTPELIGKAENMKWIMVISAGVEKMPFEAIQEKGILVTNARGIHKTPMAEYAISMLLQVYRQGKELMKDEAERNWKRTVRINEISGRTMLIVGAGAIGGEVARLAKAFNMKVYGISRSGTPREYFDENYTKSEMESVLSQADFVVSVLPSTTDTKGFFTYEHFQLMPDHAVFLNMGRGDAVSEEDILRAVNEQEIAHAVLDVFETEPLPEDHPFWEAENVTVTPHLSGKSSKYVTRALDIFEENLRTFLNEGGQYINQIDISRGY</sequence>
<dbReference type="InterPro" id="IPR006139">
    <property type="entry name" value="D-isomer_2_OHA_DH_cat_dom"/>
</dbReference>
<evidence type="ECO:0000256" key="4">
    <source>
        <dbReference type="RuleBase" id="RU003719"/>
    </source>
</evidence>
<evidence type="ECO:0000313" key="7">
    <source>
        <dbReference type="EMBL" id="MFC4556842.1"/>
    </source>
</evidence>
<evidence type="ECO:0000259" key="5">
    <source>
        <dbReference type="Pfam" id="PF00389"/>
    </source>
</evidence>
<gene>
    <name evidence="7" type="ORF">ACFO3D_01300</name>
</gene>
<dbReference type="EMBL" id="JBHSFU010000002">
    <property type="protein sequence ID" value="MFC4556842.1"/>
    <property type="molecule type" value="Genomic_DNA"/>
</dbReference>
<evidence type="ECO:0000256" key="3">
    <source>
        <dbReference type="ARBA" id="ARBA00023027"/>
    </source>
</evidence>
<dbReference type="Proteomes" id="UP001595989">
    <property type="component" value="Unassembled WGS sequence"/>
</dbReference>
<keyword evidence="8" id="KW-1185">Reference proteome</keyword>
<evidence type="ECO:0000259" key="6">
    <source>
        <dbReference type="Pfam" id="PF02826"/>
    </source>
</evidence>
<feature type="domain" description="D-isomer specific 2-hydroxyacid dehydrogenase NAD-binding" evidence="6">
    <location>
        <begin position="106"/>
        <end position="280"/>
    </location>
</feature>
<dbReference type="Gene3D" id="3.40.50.720">
    <property type="entry name" value="NAD(P)-binding Rossmann-like Domain"/>
    <property type="match status" value="2"/>
</dbReference>
<comment type="similarity">
    <text evidence="1 4">Belongs to the D-isomer specific 2-hydroxyacid dehydrogenase family.</text>
</comment>
<dbReference type="InterPro" id="IPR036291">
    <property type="entry name" value="NAD(P)-bd_dom_sf"/>
</dbReference>
<protein>
    <submittedName>
        <fullName evidence="7">D-2-hydroxyacid dehydrogenase</fullName>
    </submittedName>
</protein>
<dbReference type="Pfam" id="PF00389">
    <property type="entry name" value="2-Hacid_dh"/>
    <property type="match status" value="1"/>
</dbReference>
<dbReference type="SUPFAM" id="SSF52283">
    <property type="entry name" value="Formate/glycerate dehydrogenase catalytic domain-like"/>
    <property type="match status" value="1"/>
</dbReference>
<feature type="domain" description="D-isomer specific 2-hydroxyacid dehydrogenase catalytic" evidence="5">
    <location>
        <begin position="23"/>
        <end position="281"/>
    </location>
</feature>
<dbReference type="SUPFAM" id="SSF51735">
    <property type="entry name" value="NAD(P)-binding Rossmann-fold domains"/>
    <property type="match status" value="1"/>
</dbReference>
<keyword evidence="2 4" id="KW-0560">Oxidoreductase</keyword>
<proteinExistence type="inferred from homology"/>
<dbReference type="PANTHER" id="PTHR43333">
    <property type="entry name" value="2-HACID_DH_C DOMAIN-CONTAINING PROTEIN"/>
    <property type="match status" value="1"/>
</dbReference>
<evidence type="ECO:0000256" key="2">
    <source>
        <dbReference type="ARBA" id="ARBA00023002"/>
    </source>
</evidence>
<dbReference type="PANTHER" id="PTHR43333:SF1">
    <property type="entry name" value="D-ISOMER SPECIFIC 2-HYDROXYACID DEHYDROGENASE NAD-BINDING DOMAIN-CONTAINING PROTEIN"/>
    <property type="match status" value="1"/>
</dbReference>
<organism evidence="7 8">
    <name type="scientific">Virgibacillus kekensis</name>
    <dbReference type="NCBI Taxonomy" id="202261"/>
    <lineage>
        <taxon>Bacteria</taxon>
        <taxon>Bacillati</taxon>
        <taxon>Bacillota</taxon>
        <taxon>Bacilli</taxon>
        <taxon>Bacillales</taxon>
        <taxon>Bacillaceae</taxon>
        <taxon>Virgibacillus</taxon>
    </lineage>
</organism>
<dbReference type="CDD" id="cd05300">
    <property type="entry name" value="2-Hacid_dh_1"/>
    <property type="match status" value="1"/>
</dbReference>
<dbReference type="InterPro" id="IPR006140">
    <property type="entry name" value="D-isomer_DH_NAD-bd"/>
</dbReference>
<name>A0ABV9DEL7_9BACI</name>
<comment type="caution">
    <text evidence="7">The sequence shown here is derived from an EMBL/GenBank/DDBJ whole genome shotgun (WGS) entry which is preliminary data.</text>
</comment>
<accession>A0ABV9DEL7</accession>